<feature type="transmembrane region" description="Helical" evidence="9">
    <location>
        <begin position="320"/>
        <end position="344"/>
    </location>
</feature>
<evidence type="ECO:0000256" key="6">
    <source>
        <dbReference type="ARBA" id="ARBA00022989"/>
    </source>
</evidence>
<accession>A0ABS7EIJ9</accession>
<evidence type="ECO:0000313" key="12">
    <source>
        <dbReference type="EMBL" id="MBW8192182.1"/>
    </source>
</evidence>
<feature type="transmembrane region" description="Helical" evidence="9">
    <location>
        <begin position="94"/>
        <end position="116"/>
    </location>
</feature>
<dbReference type="Gene3D" id="1.20.1530.20">
    <property type="match status" value="1"/>
</dbReference>
<evidence type="ECO:0000256" key="3">
    <source>
        <dbReference type="ARBA" id="ARBA00022448"/>
    </source>
</evidence>
<sequence length="551" mass="60241">MVQLVITWKKSKVAMESALLDIAFAFGLGMTATRFGLPPLVGFLIAGFALHLIGVEASDEISILADLGVTLLLFSIGLKLNVKSLAAKPFWGSAMIQMAVSVAVITSMLMLFGLLFPLPLFAELDWRTAALLGFGLSFSSTVFVIKILQEKGEGQSLYGQLAIAILIIQDLLAVIFLTISSGVWPSLWAFALLLIPVFRPFWFSLMKRSGHGELLVLFGLFMAFGLGYGLFTMVGLKGDLGALLMGVMLAPSKKSDELMKSLYSMKELFLIAFFLDIGMRQFPGSDAIAVALILLLLLPLKALIYAAAIRCFNLRIRTTMMASASLTNFSEFGLIVCAIAAKAGWLPQEWLTIVALALALSFILAAPLNQQVGKLYVSLRPKLGWLQPRHLNKIDRPFALGNTTFLVVGMGRIGTGTYEYLHTHLGGSVTGVDSDSTRVEHHKRQNRNIIHADATDPDFWHKVELSGSLRGIFLAMPEHTGNYYAAKQLSKTDFSGDVAAVVRYFDEEKQMAELGVTSVFNVYREAGKGFAQDSCERLGFISTAPVEQERS</sequence>
<dbReference type="Gene3D" id="3.40.50.720">
    <property type="entry name" value="NAD(P)-binding Rossmann-like Domain"/>
    <property type="match status" value="1"/>
</dbReference>
<evidence type="ECO:0000256" key="7">
    <source>
        <dbReference type="ARBA" id="ARBA00023065"/>
    </source>
</evidence>
<dbReference type="Pfam" id="PF00999">
    <property type="entry name" value="Na_H_Exchanger"/>
    <property type="match status" value="1"/>
</dbReference>
<dbReference type="SUPFAM" id="SSF51735">
    <property type="entry name" value="NAD(P)-binding Rossmann-fold domains"/>
    <property type="match status" value="1"/>
</dbReference>
<evidence type="ECO:0000259" key="11">
    <source>
        <dbReference type="Pfam" id="PF02254"/>
    </source>
</evidence>
<keyword evidence="7" id="KW-0406">Ion transport</keyword>
<feature type="transmembrane region" description="Helical" evidence="9">
    <location>
        <begin position="35"/>
        <end position="55"/>
    </location>
</feature>
<organism evidence="12 13">
    <name type="scientific">Neiella holothuriorum</name>
    <dbReference type="NCBI Taxonomy" id="2870530"/>
    <lineage>
        <taxon>Bacteria</taxon>
        <taxon>Pseudomonadati</taxon>
        <taxon>Pseudomonadota</taxon>
        <taxon>Gammaproteobacteria</taxon>
        <taxon>Alteromonadales</taxon>
        <taxon>Echinimonadaceae</taxon>
        <taxon>Neiella</taxon>
    </lineage>
</organism>
<keyword evidence="13" id="KW-1185">Reference proteome</keyword>
<name>A0ABS7EIJ9_9GAMM</name>
<keyword evidence="6 9" id="KW-1133">Transmembrane helix</keyword>
<dbReference type="PANTHER" id="PTHR42751">
    <property type="entry name" value="SODIUM/HYDROGEN EXCHANGER FAMILY/TRKA DOMAIN PROTEIN"/>
    <property type="match status" value="1"/>
</dbReference>
<comment type="subcellular location">
    <subcellularLocation>
        <location evidence="1">Membrane</location>
        <topology evidence="1">Multi-pass membrane protein</topology>
    </subcellularLocation>
</comment>
<keyword evidence="4" id="KW-0050">Antiport</keyword>
<dbReference type="EMBL" id="JAHZSS010000019">
    <property type="protein sequence ID" value="MBW8192182.1"/>
    <property type="molecule type" value="Genomic_DNA"/>
</dbReference>
<keyword evidence="8 9" id="KW-0472">Membrane</keyword>
<evidence type="ECO:0000256" key="5">
    <source>
        <dbReference type="ARBA" id="ARBA00022692"/>
    </source>
</evidence>
<reference evidence="12" key="1">
    <citation type="submission" date="2021-07" db="EMBL/GenBank/DDBJ databases">
        <title>Neiella marina sp. nov., isolated from the intestinal content of sea cucumber Apostichopus japonicus.</title>
        <authorList>
            <person name="Bai X."/>
        </authorList>
    </citation>
    <scope>NUCLEOTIDE SEQUENCE</scope>
    <source>
        <strain evidence="12">126</strain>
    </source>
</reference>
<dbReference type="RefSeq" id="WP_220104808.1">
    <property type="nucleotide sequence ID" value="NZ_JAHZSS010000019.1"/>
</dbReference>
<feature type="domain" description="RCK N-terminal" evidence="11">
    <location>
        <begin position="405"/>
        <end position="521"/>
    </location>
</feature>
<evidence type="ECO:0000256" key="4">
    <source>
        <dbReference type="ARBA" id="ARBA00022449"/>
    </source>
</evidence>
<feature type="transmembrane region" description="Helical" evidence="9">
    <location>
        <begin position="214"/>
        <end position="236"/>
    </location>
</feature>
<feature type="transmembrane region" description="Helical" evidence="9">
    <location>
        <begin position="350"/>
        <end position="368"/>
    </location>
</feature>
<dbReference type="InterPro" id="IPR006153">
    <property type="entry name" value="Cation/H_exchanger_TM"/>
</dbReference>
<feature type="transmembrane region" description="Helical" evidence="9">
    <location>
        <begin position="183"/>
        <end position="202"/>
    </location>
</feature>
<evidence type="ECO:0000256" key="8">
    <source>
        <dbReference type="ARBA" id="ARBA00023136"/>
    </source>
</evidence>
<evidence type="ECO:0000256" key="2">
    <source>
        <dbReference type="ARBA" id="ARBA00005551"/>
    </source>
</evidence>
<evidence type="ECO:0000256" key="1">
    <source>
        <dbReference type="ARBA" id="ARBA00004141"/>
    </source>
</evidence>
<keyword evidence="5 9" id="KW-0812">Transmembrane</keyword>
<evidence type="ECO:0000256" key="9">
    <source>
        <dbReference type="SAM" id="Phobius"/>
    </source>
</evidence>
<dbReference type="InterPro" id="IPR038770">
    <property type="entry name" value="Na+/solute_symporter_sf"/>
</dbReference>
<gene>
    <name evidence="12" type="ORF">K0504_14190</name>
</gene>
<keyword evidence="3" id="KW-0813">Transport</keyword>
<dbReference type="Proteomes" id="UP001166251">
    <property type="component" value="Unassembled WGS sequence"/>
</dbReference>
<feature type="domain" description="Cation/H+ exchanger transmembrane" evidence="10">
    <location>
        <begin position="25"/>
        <end position="366"/>
    </location>
</feature>
<feature type="transmembrane region" description="Helical" evidence="9">
    <location>
        <begin position="128"/>
        <end position="145"/>
    </location>
</feature>
<dbReference type="InterPro" id="IPR003148">
    <property type="entry name" value="RCK_N"/>
</dbReference>
<feature type="transmembrane region" description="Helical" evidence="9">
    <location>
        <begin position="61"/>
        <end position="82"/>
    </location>
</feature>
<dbReference type="Pfam" id="PF02254">
    <property type="entry name" value="TrkA_N"/>
    <property type="match status" value="1"/>
</dbReference>
<comment type="caution">
    <text evidence="12">The sequence shown here is derived from an EMBL/GenBank/DDBJ whole genome shotgun (WGS) entry which is preliminary data.</text>
</comment>
<proteinExistence type="inferred from homology"/>
<comment type="similarity">
    <text evidence="2">Belongs to the monovalent cation:proton antiporter 2 (CPA2) transporter (TC 2.A.37) family.</text>
</comment>
<protein>
    <submittedName>
        <fullName evidence="12">Cation:proton antiporter</fullName>
    </submittedName>
</protein>
<evidence type="ECO:0000259" key="10">
    <source>
        <dbReference type="Pfam" id="PF00999"/>
    </source>
</evidence>
<feature type="transmembrane region" description="Helical" evidence="9">
    <location>
        <begin position="287"/>
        <end position="308"/>
    </location>
</feature>
<dbReference type="InterPro" id="IPR036291">
    <property type="entry name" value="NAD(P)-bd_dom_sf"/>
</dbReference>
<dbReference type="PANTHER" id="PTHR42751:SF1">
    <property type="entry name" value="CATION_PROTON ANTIPORTER YBAL-RELATED"/>
    <property type="match status" value="1"/>
</dbReference>
<evidence type="ECO:0000313" key="13">
    <source>
        <dbReference type="Proteomes" id="UP001166251"/>
    </source>
</evidence>
<feature type="transmembrane region" description="Helical" evidence="9">
    <location>
        <begin position="157"/>
        <end position="177"/>
    </location>
</feature>